<dbReference type="AlphaFoldDB" id="A0A7K3QR81"/>
<dbReference type="Pfam" id="PF03837">
    <property type="entry name" value="RecT"/>
    <property type="match status" value="1"/>
</dbReference>
<dbReference type="NCBIfam" id="TIGR00616">
    <property type="entry name" value="rect"/>
    <property type="match status" value="1"/>
</dbReference>
<accession>A0A7K3QR81</accession>
<evidence type="ECO:0000313" key="2">
    <source>
        <dbReference type="EMBL" id="NEB92396.1"/>
    </source>
</evidence>
<dbReference type="InterPro" id="IPR004590">
    <property type="entry name" value="ssDNA_annealing_RecT"/>
</dbReference>
<feature type="region of interest" description="Disordered" evidence="1">
    <location>
        <begin position="236"/>
        <end position="293"/>
    </location>
</feature>
<dbReference type="EMBL" id="JAAGMR010000145">
    <property type="protein sequence ID" value="NEB92396.1"/>
    <property type="molecule type" value="Genomic_DNA"/>
</dbReference>
<sequence>MTENTVTNAVAVRDNGPGAMVEQYREEYAALVPSHVNADQWVRLAVGAIRGNKDLEQAAKTDIGVFLRELKTAARLGLEPGTEQFYLTPRKSKAHRGQKIIKGIVGYQGIIELIYRAGAVSSVVVETVRQRDTFRYVIGRDERPVHDVDWFGGDRGDLVGVYAYAVMKDGATSKVVILNQAQVMAAKAKSDGRNSEYSPWQTNEEAMWLKTAARRLAKWVPTSAEFMREQLRAQAEVAAEQTQSTAFAPPLPSAEIPDDGDDAIDDDGPIEGEFVDDEPGQQTWPAPAQPPAN</sequence>
<feature type="compositionally biased region" description="Acidic residues" evidence="1">
    <location>
        <begin position="256"/>
        <end position="279"/>
    </location>
</feature>
<evidence type="ECO:0000256" key="1">
    <source>
        <dbReference type="SAM" id="MobiDB-lite"/>
    </source>
</evidence>
<evidence type="ECO:0000313" key="3">
    <source>
        <dbReference type="Proteomes" id="UP000470520"/>
    </source>
</evidence>
<dbReference type="Proteomes" id="UP000470520">
    <property type="component" value="Unassembled WGS sequence"/>
</dbReference>
<dbReference type="GO" id="GO:0003677">
    <property type="term" value="F:DNA binding"/>
    <property type="evidence" value="ECO:0007669"/>
    <property type="project" value="InterPro"/>
</dbReference>
<organism evidence="2 3">
    <name type="scientific">Streptomyces bauhiniae</name>
    <dbReference type="NCBI Taxonomy" id="2340725"/>
    <lineage>
        <taxon>Bacteria</taxon>
        <taxon>Bacillati</taxon>
        <taxon>Actinomycetota</taxon>
        <taxon>Actinomycetes</taxon>
        <taxon>Kitasatosporales</taxon>
        <taxon>Streptomycetaceae</taxon>
        <taxon>Streptomyces</taxon>
    </lineage>
</organism>
<proteinExistence type="predicted"/>
<dbReference type="GO" id="GO:0006259">
    <property type="term" value="P:DNA metabolic process"/>
    <property type="evidence" value="ECO:0007669"/>
    <property type="project" value="InterPro"/>
</dbReference>
<dbReference type="RefSeq" id="WP_164188196.1">
    <property type="nucleotide sequence ID" value="NZ_JAAGMR010000145.1"/>
</dbReference>
<comment type="caution">
    <text evidence="2">The sequence shown here is derived from an EMBL/GenBank/DDBJ whole genome shotgun (WGS) entry which is preliminary data.</text>
</comment>
<dbReference type="InterPro" id="IPR018330">
    <property type="entry name" value="RecT_fam"/>
</dbReference>
<reference evidence="2 3" key="1">
    <citation type="submission" date="2020-01" db="EMBL/GenBank/DDBJ databases">
        <title>Insect and environment-associated Actinomycetes.</title>
        <authorList>
            <person name="Currrie C."/>
            <person name="Chevrette M."/>
            <person name="Carlson C."/>
            <person name="Stubbendieck R."/>
            <person name="Wendt-Pienkowski E."/>
        </authorList>
    </citation>
    <scope>NUCLEOTIDE SEQUENCE [LARGE SCALE GENOMIC DNA]</scope>
    <source>
        <strain evidence="2 3">SID7754</strain>
    </source>
</reference>
<gene>
    <name evidence="2" type="ORF">G3I21_11810</name>
</gene>
<name>A0A7K3QR81_9ACTN</name>
<protein>
    <submittedName>
        <fullName evidence="2">Recombinase RecT</fullName>
    </submittedName>
</protein>